<proteinExistence type="predicted"/>
<organism evidence="1 2">
    <name type="scientific">Streptococcus suis R61</name>
    <dbReference type="NCBI Taxonomy" id="996306"/>
    <lineage>
        <taxon>Bacteria</taxon>
        <taxon>Bacillati</taxon>
        <taxon>Bacillota</taxon>
        <taxon>Bacilli</taxon>
        <taxon>Lactobacillales</taxon>
        <taxon>Streptococcaceae</taxon>
        <taxon>Streptococcus</taxon>
    </lineage>
</organism>
<dbReference type="InterPro" id="IPR008878">
    <property type="entry name" value="Transposase_IS66_Orf2"/>
</dbReference>
<dbReference type="Proteomes" id="UP000004014">
    <property type="component" value="Unassembled WGS sequence"/>
</dbReference>
<evidence type="ECO:0000313" key="2">
    <source>
        <dbReference type="Proteomes" id="UP000004014"/>
    </source>
</evidence>
<dbReference type="Pfam" id="PF05717">
    <property type="entry name" value="TnpB_IS66"/>
    <property type="match status" value="1"/>
</dbReference>
<dbReference type="EMBL" id="AEYY01000041">
    <property type="protein sequence ID" value="EHC02333.1"/>
    <property type="molecule type" value="Genomic_DNA"/>
</dbReference>
<evidence type="ECO:0000313" key="1">
    <source>
        <dbReference type="EMBL" id="EHC02333.1"/>
    </source>
</evidence>
<name>A0AA87F7C3_STRSU</name>
<comment type="caution">
    <text evidence="1">The sequence shown here is derived from an EMBL/GenBank/DDBJ whole genome shotgun (WGS) entry which is preliminary data.</text>
</comment>
<sequence>MYKRFENGKLTWPNNEEEVKALTSEQVDWLMKGFSINPKINLSKSRDFY</sequence>
<gene>
    <name evidence="1" type="ORF">SSUR61_1749</name>
</gene>
<protein>
    <submittedName>
        <fullName evidence="1">IS66 Orf2 family protein</fullName>
    </submittedName>
</protein>
<accession>A0AA87F7C3</accession>
<reference evidence="1 2" key="1">
    <citation type="submission" date="2011-03" db="EMBL/GenBank/DDBJ databases">
        <title>Deep-sequencing identification of multiple resistance mechanism for the high antibiotic-resistance strain Streptococcus suis R61.</title>
        <authorList>
            <person name="Hu P."/>
            <person name="Yang M."/>
            <person name="Jin M."/>
            <person name="Xiao J."/>
        </authorList>
    </citation>
    <scope>NUCLEOTIDE SEQUENCE [LARGE SCALE GENOMIC DNA]</scope>
    <source>
        <strain evidence="1 2">R61</strain>
    </source>
</reference>
<dbReference type="AlphaFoldDB" id="A0AA87F7C3"/>